<proteinExistence type="predicted"/>
<evidence type="ECO:0000313" key="3">
    <source>
        <dbReference type="Proteomes" id="UP000294963"/>
    </source>
</evidence>
<protein>
    <submittedName>
        <fullName evidence="2">Putative RNase toxin 15 of polymorphic toxin system</fullName>
    </submittedName>
</protein>
<dbReference type="InterPro" id="IPR028949">
    <property type="entry name" value="Ntox15"/>
</dbReference>
<keyword evidence="3" id="KW-1185">Reference proteome</keyword>
<reference evidence="2 3" key="1">
    <citation type="submission" date="2019-03" db="EMBL/GenBank/DDBJ databases">
        <title>Genomic analyses of the natural microbiome of Caenorhabditis elegans.</title>
        <authorList>
            <person name="Samuel B."/>
        </authorList>
    </citation>
    <scope>NUCLEOTIDE SEQUENCE [LARGE SCALE GENOMIC DNA]</scope>
    <source>
        <strain evidence="2 3">JUb89</strain>
    </source>
</reference>
<evidence type="ECO:0000259" key="1">
    <source>
        <dbReference type="Pfam" id="PF15604"/>
    </source>
</evidence>
<accession>A0A4R1XIK2</accession>
<dbReference type="Proteomes" id="UP000294963">
    <property type="component" value="Unassembled WGS sequence"/>
</dbReference>
<dbReference type="Pfam" id="PF15604">
    <property type="entry name" value="Ntox15"/>
    <property type="match status" value="1"/>
</dbReference>
<sequence>MDEMAALHDPDQIAGGANKIGYKAFGLKNTNSSLGGQWPSCVGDLDAAVAKVPANERSNTGMNAKLERCKK</sequence>
<evidence type="ECO:0000313" key="2">
    <source>
        <dbReference type="EMBL" id="TCM61435.1"/>
    </source>
</evidence>
<organism evidence="2 3">
    <name type="scientific">Acinetobacter calcoaceticus</name>
    <dbReference type="NCBI Taxonomy" id="471"/>
    <lineage>
        <taxon>Bacteria</taxon>
        <taxon>Pseudomonadati</taxon>
        <taxon>Pseudomonadota</taxon>
        <taxon>Gammaproteobacteria</taxon>
        <taxon>Moraxellales</taxon>
        <taxon>Moraxellaceae</taxon>
        <taxon>Acinetobacter</taxon>
        <taxon>Acinetobacter calcoaceticus/baumannii complex</taxon>
    </lineage>
</organism>
<gene>
    <name evidence="2" type="ORF">EC844_12833</name>
</gene>
<comment type="caution">
    <text evidence="2">The sequence shown here is derived from an EMBL/GenBank/DDBJ whole genome shotgun (WGS) entry which is preliminary data.</text>
</comment>
<dbReference type="EMBL" id="SLVJ01000028">
    <property type="protein sequence ID" value="TCM61435.1"/>
    <property type="molecule type" value="Genomic_DNA"/>
</dbReference>
<name>A0A4R1XIK2_ACICA</name>
<feature type="domain" description="Novel toxin 15" evidence="1">
    <location>
        <begin position="1"/>
        <end position="66"/>
    </location>
</feature>
<dbReference type="AlphaFoldDB" id="A0A4R1XIK2"/>